<evidence type="ECO:0000313" key="1">
    <source>
        <dbReference type="EMBL" id="SDZ19359.1"/>
    </source>
</evidence>
<keyword evidence="2" id="KW-1185">Reference proteome</keyword>
<gene>
    <name evidence="1" type="ORF">SAMN05192546_11178</name>
</gene>
<accession>A0A1H3R338</accession>
<dbReference type="RefSeq" id="WP_093315377.1">
    <property type="nucleotide sequence ID" value="NZ_FNPV01000011.1"/>
</dbReference>
<evidence type="ECO:0000313" key="2">
    <source>
        <dbReference type="Proteomes" id="UP000199230"/>
    </source>
</evidence>
<dbReference type="Proteomes" id="UP000199230">
    <property type="component" value="Unassembled WGS sequence"/>
</dbReference>
<sequence>MQEASKVMNGTYGSLWVDGELWAEVESFEAKVNMDYEDVNFANHAGTYKKGTGWNGEGSITIKKVYSRIQRKVANNIKKGIFPRSTIAGKLDDPEAHGAERVVLRDVTFNEATLLSFEQKTLGSTEVPFNFSDFSMPDMV</sequence>
<dbReference type="InterPro" id="IPR038628">
    <property type="entry name" value="XkdM-like_sf"/>
</dbReference>
<name>A0A1H3R338_9FIRM</name>
<dbReference type="OrthoDB" id="1697482at2"/>
<dbReference type="Pfam" id="PF09393">
    <property type="entry name" value="DUF2001"/>
    <property type="match status" value="1"/>
</dbReference>
<dbReference type="InterPro" id="IPR018989">
    <property type="entry name" value="DUF2001"/>
</dbReference>
<proteinExistence type="predicted"/>
<protein>
    <submittedName>
        <fullName evidence="1">Phage tail tube protein</fullName>
    </submittedName>
</protein>
<dbReference type="AlphaFoldDB" id="A0A1H3R338"/>
<organism evidence="1 2">
    <name type="scientific">Tindallia californiensis</name>
    <dbReference type="NCBI Taxonomy" id="159292"/>
    <lineage>
        <taxon>Bacteria</taxon>
        <taxon>Bacillati</taxon>
        <taxon>Bacillota</taxon>
        <taxon>Clostridia</taxon>
        <taxon>Peptostreptococcales</taxon>
        <taxon>Tindalliaceae</taxon>
        <taxon>Tindallia</taxon>
    </lineage>
</organism>
<dbReference type="EMBL" id="FNPV01000011">
    <property type="protein sequence ID" value="SDZ19359.1"/>
    <property type="molecule type" value="Genomic_DNA"/>
</dbReference>
<dbReference type="STRING" id="159292.SAMN05192546_11178"/>
<dbReference type="SUPFAM" id="SSF69279">
    <property type="entry name" value="Phage tail proteins"/>
    <property type="match status" value="1"/>
</dbReference>
<dbReference type="Gene3D" id="2.30.110.40">
    <property type="entry name" value="Phage tail tube protein"/>
    <property type="match status" value="1"/>
</dbReference>
<reference evidence="1 2" key="1">
    <citation type="submission" date="2016-10" db="EMBL/GenBank/DDBJ databases">
        <authorList>
            <person name="de Groot N.N."/>
        </authorList>
    </citation>
    <scope>NUCLEOTIDE SEQUENCE [LARGE SCALE GENOMIC DNA]</scope>
    <source>
        <strain evidence="1 2">APO</strain>
    </source>
</reference>